<proteinExistence type="predicted"/>
<dbReference type="NCBIfam" id="NF041390">
    <property type="entry name" value="TadE_Rv3655c"/>
    <property type="match status" value="1"/>
</dbReference>
<organism evidence="4 5">
    <name type="scientific">Actinosynnema pretiosum subsp. pretiosum</name>
    <dbReference type="NCBI Taxonomy" id="103721"/>
    <lineage>
        <taxon>Bacteria</taxon>
        <taxon>Bacillati</taxon>
        <taxon>Actinomycetota</taxon>
        <taxon>Actinomycetes</taxon>
        <taxon>Pseudonocardiales</taxon>
        <taxon>Pseudonocardiaceae</taxon>
        <taxon>Actinosynnema</taxon>
    </lineage>
</organism>
<dbReference type="InterPro" id="IPR012495">
    <property type="entry name" value="TadE-like_dom"/>
</dbReference>
<dbReference type="Proteomes" id="UP000677152">
    <property type="component" value="Chromosome"/>
</dbReference>
<dbReference type="PROSITE" id="PS51257">
    <property type="entry name" value="PROKAR_LIPOPROTEIN"/>
    <property type="match status" value="1"/>
</dbReference>
<feature type="domain" description="TadE-like" evidence="3">
    <location>
        <begin position="14"/>
        <end position="56"/>
    </location>
</feature>
<sequence length="138" mass="14589">MRTRLNRVALDDQGSVTVELALTMLTALLVLACCAEGVLTVVDHLRCTDAAREAARLIARGDPESEAREAVGRIAPKNATLTVTREPDAATVEVAVSWIKARAYAVLETADVGAANWSPGAYAPTDDHDPPDGIPPDD</sequence>
<dbReference type="InterPro" id="IPR049790">
    <property type="entry name" value="Rv3655c/TadE"/>
</dbReference>
<dbReference type="Pfam" id="PF07811">
    <property type="entry name" value="TadE"/>
    <property type="match status" value="1"/>
</dbReference>
<evidence type="ECO:0000256" key="1">
    <source>
        <dbReference type="SAM" id="MobiDB-lite"/>
    </source>
</evidence>
<keyword evidence="2" id="KW-0472">Membrane</keyword>
<evidence type="ECO:0000259" key="3">
    <source>
        <dbReference type="Pfam" id="PF07811"/>
    </source>
</evidence>
<name>A0AA45L1H2_9PSEU</name>
<dbReference type="AlphaFoldDB" id="A0AA45L1H2"/>
<accession>A0AA45L1H2</accession>
<evidence type="ECO:0000313" key="4">
    <source>
        <dbReference type="EMBL" id="QUF01674.1"/>
    </source>
</evidence>
<keyword evidence="2" id="KW-0812">Transmembrane</keyword>
<reference evidence="4" key="1">
    <citation type="submission" date="2021-04" db="EMBL/GenBank/DDBJ databases">
        <title>Genomic sequence of Actinosynnema pretiosum subsp. pretiosum ATCC 31280 (C-14919).</title>
        <authorList>
            <person name="Bai L."/>
            <person name="Wang X."/>
            <person name="Xiao Y."/>
        </authorList>
    </citation>
    <scope>NUCLEOTIDE SEQUENCE</scope>
    <source>
        <strain evidence="4">ATCC 31280</strain>
    </source>
</reference>
<keyword evidence="2" id="KW-1133">Transmembrane helix</keyword>
<evidence type="ECO:0000256" key="2">
    <source>
        <dbReference type="SAM" id="Phobius"/>
    </source>
</evidence>
<feature type="region of interest" description="Disordered" evidence="1">
    <location>
        <begin position="117"/>
        <end position="138"/>
    </location>
</feature>
<feature type="transmembrane region" description="Helical" evidence="2">
    <location>
        <begin position="20"/>
        <end position="42"/>
    </location>
</feature>
<evidence type="ECO:0000313" key="5">
    <source>
        <dbReference type="Proteomes" id="UP000677152"/>
    </source>
</evidence>
<dbReference type="EMBL" id="CP073249">
    <property type="protein sequence ID" value="QUF01674.1"/>
    <property type="molecule type" value="Genomic_DNA"/>
</dbReference>
<gene>
    <name evidence="4" type="ORF">KCV87_19125</name>
</gene>
<protein>
    <submittedName>
        <fullName evidence="4">Pilus assembly protein</fullName>
    </submittedName>
</protein>